<keyword evidence="2" id="KW-1185">Reference proteome</keyword>
<dbReference type="AlphaFoldDB" id="A0A9N9L3A7"/>
<evidence type="ECO:0000313" key="1">
    <source>
        <dbReference type="EMBL" id="CAG8957388.1"/>
    </source>
</evidence>
<accession>A0A9N9L3A7</accession>
<sequence>MKFTIVKRCFKLFNAYQEHPIGDFVENSFVFTGQRVEPTVLLLNNCVIEFQEKDTDSFT</sequence>
<reference evidence="1" key="1">
    <citation type="submission" date="2021-07" db="EMBL/GenBank/DDBJ databases">
        <authorList>
            <person name="Durling M."/>
        </authorList>
    </citation>
    <scope>NUCLEOTIDE SEQUENCE</scope>
</reference>
<protein>
    <submittedName>
        <fullName evidence="1">Uncharacterized protein</fullName>
    </submittedName>
</protein>
<organism evidence="1 2">
    <name type="scientific">Hymenoscyphus fraxineus</name>
    <dbReference type="NCBI Taxonomy" id="746836"/>
    <lineage>
        <taxon>Eukaryota</taxon>
        <taxon>Fungi</taxon>
        <taxon>Dikarya</taxon>
        <taxon>Ascomycota</taxon>
        <taxon>Pezizomycotina</taxon>
        <taxon>Leotiomycetes</taxon>
        <taxon>Helotiales</taxon>
        <taxon>Helotiaceae</taxon>
        <taxon>Hymenoscyphus</taxon>
    </lineage>
</organism>
<dbReference type="Proteomes" id="UP000696280">
    <property type="component" value="Unassembled WGS sequence"/>
</dbReference>
<evidence type="ECO:0000313" key="2">
    <source>
        <dbReference type="Proteomes" id="UP000696280"/>
    </source>
</evidence>
<gene>
    <name evidence="1" type="ORF">HYFRA_00010814</name>
</gene>
<comment type="caution">
    <text evidence="1">The sequence shown here is derived from an EMBL/GenBank/DDBJ whole genome shotgun (WGS) entry which is preliminary data.</text>
</comment>
<proteinExistence type="predicted"/>
<dbReference type="EMBL" id="CAJVRL010000078">
    <property type="protein sequence ID" value="CAG8957388.1"/>
    <property type="molecule type" value="Genomic_DNA"/>
</dbReference>
<name>A0A9N9L3A7_9HELO</name>